<dbReference type="FunFam" id="3.40.50.10810:FF:000043">
    <property type="entry name" value="Transcription termination factor 2"/>
    <property type="match status" value="1"/>
</dbReference>
<dbReference type="CDD" id="cd18793">
    <property type="entry name" value="SF2_C_SNF"/>
    <property type="match status" value="1"/>
</dbReference>
<evidence type="ECO:0000256" key="3">
    <source>
        <dbReference type="ARBA" id="ARBA00022472"/>
    </source>
</evidence>
<feature type="compositionally biased region" description="Acidic residues" evidence="16">
    <location>
        <begin position="12"/>
        <end position="53"/>
    </location>
</feature>
<evidence type="ECO:0000256" key="2">
    <source>
        <dbReference type="ARBA" id="ARBA00007025"/>
    </source>
</evidence>
<dbReference type="GO" id="GO:0003677">
    <property type="term" value="F:DNA binding"/>
    <property type="evidence" value="ECO:0007669"/>
    <property type="project" value="UniProtKB-KW"/>
</dbReference>
<keyword evidence="8" id="KW-0067">ATP-binding</keyword>
<evidence type="ECO:0000256" key="7">
    <source>
        <dbReference type="ARBA" id="ARBA00022806"/>
    </source>
</evidence>
<keyword evidence="12" id="KW-0539">Nucleus</keyword>
<feature type="compositionally biased region" description="Basic and acidic residues" evidence="16">
    <location>
        <begin position="80"/>
        <end position="98"/>
    </location>
</feature>
<keyword evidence="11" id="KW-0804">Transcription</keyword>
<comment type="subcellular location">
    <subcellularLocation>
        <location evidence="1">Nucleus</location>
    </subcellularLocation>
</comment>
<dbReference type="GO" id="GO:0005634">
    <property type="term" value="C:nucleus"/>
    <property type="evidence" value="ECO:0007669"/>
    <property type="project" value="UniProtKB-SubCell"/>
</dbReference>
<dbReference type="SUPFAM" id="SSF52540">
    <property type="entry name" value="P-loop containing nucleoside triphosphate hydrolases"/>
    <property type="match status" value="2"/>
</dbReference>
<keyword evidence="5" id="KW-0547">Nucleotide-binding</keyword>
<dbReference type="GO" id="GO:0005524">
    <property type="term" value="F:ATP binding"/>
    <property type="evidence" value="ECO:0007669"/>
    <property type="project" value="UniProtKB-KW"/>
</dbReference>
<evidence type="ECO:0000256" key="1">
    <source>
        <dbReference type="ARBA" id="ARBA00004123"/>
    </source>
</evidence>
<feature type="compositionally biased region" description="Basic and acidic residues" evidence="16">
    <location>
        <begin position="130"/>
        <end position="139"/>
    </location>
</feature>
<dbReference type="Gene3D" id="3.40.50.300">
    <property type="entry name" value="P-loop containing nucleotide triphosphate hydrolases"/>
    <property type="match status" value="1"/>
</dbReference>
<dbReference type="PROSITE" id="PS51194">
    <property type="entry name" value="HELICASE_CTER"/>
    <property type="match status" value="1"/>
</dbReference>
<feature type="domain" description="Helicase C-terminal" evidence="18">
    <location>
        <begin position="865"/>
        <end position="1030"/>
    </location>
</feature>
<feature type="region of interest" description="Disordered" evidence="16">
    <location>
        <begin position="501"/>
        <end position="523"/>
    </location>
</feature>
<dbReference type="GO" id="GO:0004386">
    <property type="term" value="F:helicase activity"/>
    <property type="evidence" value="ECO:0007669"/>
    <property type="project" value="UniProtKB-KW"/>
</dbReference>
<dbReference type="PROSITE" id="PS51192">
    <property type="entry name" value="HELICASE_ATP_BIND_1"/>
    <property type="match status" value="1"/>
</dbReference>
<dbReference type="Proteomes" id="UP001153620">
    <property type="component" value="Chromosome 2"/>
</dbReference>
<evidence type="ECO:0000256" key="9">
    <source>
        <dbReference type="ARBA" id="ARBA00023015"/>
    </source>
</evidence>
<feature type="region of interest" description="Disordered" evidence="16">
    <location>
        <begin position="1"/>
        <end position="242"/>
    </location>
</feature>
<proteinExistence type="inferred from homology"/>
<dbReference type="GO" id="GO:0016787">
    <property type="term" value="F:hydrolase activity"/>
    <property type="evidence" value="ECO:0007669"/>
    <property type="project" value="UniProtKB-KW"/>
</dbReference>
<evidence type="ECO:0000256" key="12">
    <source>
        <dbReference type="ARBA" id="ARBA00023242"/>
    </source>
</evidence>
<evidence type="ECO:0000256" key="15">
    <source>
        <dbReference type="ARBA" id="ARBA00082628"/>
    </source>
</evidence>
<dbReference type="GO" id="GO:0006281">
    <property type="term" value="P:DNA repair"/>
    <property type="evidence" value="ECO:0007669"/>
    <property type="project" value="TreeGrafter"/>
</dbReference>
<dbReference type="InterPro" id="IPR014001">
    <property type="entry name" value="Helicase_ATP-bd"/>
</dbReference>
<keyword evidence="6" id="KW-0378">Hydrolase</keyword>
<evidence type="ECO:0000256" key="5">
    <source>
        <dbReference type="ARBA" id="ARBA00022741"/>
    </source>
</evidence>
<sequence length="1036" mass="118821">MTSQKKRVIYDSDSDENSSEIESIENDTIESSEQESEESDVEINETFNDEEEQTQNVKKSVTKRDTGNDDFLTADSDIDELNKSESIDEISPIKKLESSDEENETSLNETEDLSSKHSESENSKSNFLDEEARTSNHESQDEDNSFRISNENDSEDEEEIASKVRKNTRRITDSDDEDDNKNEQRRKTFYMENPDGDTSFIVEDNVYSKSTRRSMFGGIPEDPEVKSEPISENELSDGEDSDVIICESESEQENLETSGMIVKSLSSTTRSPFKEIDRNSVVKKEPLASPEKSKNLQRVSKSYYDSQVAEIEAMKGRIEALRKMELKGSLPDNGQKLRIAAVKIQNDINEKERLIKTLIVDEDKSIKNQLMDSFKSESERSSIKEESKGDEDFLAAEDVQPKYTGKIGMKNFEQQKALTVEKLQDIQNSLDQRPADDALETPPKDLKIELMKHQLHALAFMMWRETQKPRGGILADDMGLGKTLTVISLILKQLQKAEEMDEESDYDSDANDKEKENQWISQGHKSLRDGGTLVVCPASLINQWEYEIKNKLKRNALNVNVFHGPKREYRAKVLARYDVVITTYQIILSESKNEGCLSGIKWDRIVLDEGHVIRNYRSKQSEAVCNLIGKKRWVLTGTPIQNKEFDIYAAIKFLRCSPFDDIRYWRTWIETKKGSSPRLQTLLKSILLRRTKQQLMESGEVQSLPEKQYEEFQVALNREERSVYNRILAFSQAVFAQFLSQHQEKYNTYTYDRNQLGKLHQKFAKINNVEREVKAHEILTLLLRLRQVCCHPGLVKQAIASHEMDVDIDQGEKEQENTSVNDSDIDILKKLQNMRIDENNEEVSNTAGAITTDNEVFNMDIPSSKLDKLMEIIRIKFEDTDDKAIIVSQWVSYLNIIKSLLEIEGIGYCELNGTIPVKYRNDIVVNFNKPTSNERVMLLSITAGGVGLNLVGANLLFILDPHWNPQIEQQAQDRIYRFGQTKNVKIYKFICEDTIEEKILKKQQEKMNIAESALTGAKRNASKLTIEDLKDLFGMK</sequence>
<evidence type="ECO:0000313" key="19">
    <source>
        <dbReference type="EMBL" id="CAG9804460.1"/>
    </source>
</evidence>
<dbReference type="GO" id="GO:0006353">
    <property type="term" value="P:DNA-templated transcription termination"/>
    <property type="evidence" value="ECO:0007669"/>
    <property type="project" value="UniProtKB-KW"/>
</dbReference>
<dbReference type="InterPro" id="IPR001650">
    <property type="entry name" value="Helicase_C-like"/>
</dbReference>
<dbReference type="SMART" id="SM00487">
    <property type="entry name" value="DEXDc"/>
    <property type="match status" value="1"/>
</dbReference>
<name>A0A9N9RT13_9DIPT</name>
<feature type="compositionally biased region" description="Acidic residues" evidence="16">
    <location>
        <begin position="99"/>
        <end position="112"/>
    </location>
</feature>
<dbReference type="GO" id="GO:0005737">
    <property type="term" value="C:cytoplasm"/>
    <property type="evidence" value="ECO:0007669"/>
    <property type="project" value="UniProtKB-ARBA"/>
</dbReference>
<feature type="region of interest" description="Disordered" evidence="16">
    <location>
        <begin position="372"/>
        <end position="391"/>
    </location>
</feature>
<dbReference type="OrthoDB" id="423559at2759"/>
<dbReference type="InterPro" id="IPR050628">
    <property type="entry name" value="SNF2_RAD54_helicase_TF"/>
</dbReference>
<evidence type="ECO:0000256" key="10">
    <source>
        <dbReference type="ARBA" id="ARBA00023125"/>
    </source>
</evidence>
<gene>
    <name evidence="19" type="ORF">CHIRRI_LOCUS7343</name>
</gene>
<evidence type="ECO:0000256" key="8">
    <source>
        <dbReference type="ARBA" id="ARBA00022840"/>
    </source>
</evidence>
<keyword evidence="4" id="KW-0597">Phosphoprotein</keyword>
<dbReference type="EMBL" id="OU895878">
    <property type="protein sequence ID" value="CAG9804460.1"/>
    <property type="molecule type" value="Genomic_DNA"/>
</dbReference>
<reference evidence="19" key="2">
    <citation type="submission" date="2022-10" db="EMBL/GenBank/DDBJ databases">
        <authorList>
            <consortium name="ENA_rothamsted_submissions"/>
            <consortium name="culmorum"/>
            <person name="King R."/>
        </authorList>
    </citation>
    <scope>NUCLEOTIDE SEQUENCE</scope>
</reference>
<evidence type="ECO:0000256" key="11">
    <source>
        <dbReference type="ARBA" id="ARBA00023163"/>
    </source>
</evidence>
<organism evidence="19 20">
    <name type="scientific">Chironomus riparius</name>
    <dbReference type="NCBI Taxonomy" id="315576"/>
    <lineage>
        <taxon>Eukaryota</taxon>
        <taxon>Metazoa</taxon>
        <taxon>Ecdysozoa</taxon>
        <taxon>Arthropoda</taxon>
        <taxon>Hexapoda</taxon>
        <taxon>Insecta</taxon>
        <taxon>Pterygota</taxon>
        <taxon>Neoptera</taxon>
        <taxon>Endopterygota</taxon>
        <taxon>Diptera</taxon>
        <taxon>Nematocera</taxon>
        <taxon>Chironomoidea</taxon>
        <taxon>Chironomidae</taxon>
        <taxon>Chironominae</taxon>
        <taxon>Chironomus</taxon>
    </lineage>
</organism>
<evidence type="ECO:0000256" key="13">
    <source>
        <dbReference type="ARBA" id="ARBA00070113"/>
    </source>
</evidence>
<dbReference type="Pfam" id="PF00271">
    <property type="entry name" value="Helicase_C"/>
    <property type="match status" value="1"/>
</dbReference>
<feature type="compositionally biased region" description="Basic and acidic residues" evidence="16">
    <location>
        <begin position="113"/>
        <end position="122"/>
    </location>
</feature>
<keyword evidence="20" id="KW-1185">Reference proteome</keyword>
<feature type="domain" description="Helicase ATP-binding" evidence="17">
    <location>
        <begin position="463"/>
        <end position="657"/>
    </location>
</feature>
<keyword evidence="10" id="KW-0238">DNA-binding</keyword>
<comment type="similarity">
    <text evidence="2">Belongs to the SNF2/RAD54 helicase family.</text>
</comment>
<feature type="compositionally biased region" description="Basic and acidic residues" evidence="16">
    <location>
        <begin position="374"/>
        <end position="391"/>
    </location>
</feature>
<dbReference type="InterPro" id="IPR027417">
    <property type="entry name" value="P-loop_NTPase"/>
</dbReference>
<evidence type="ECO:0000256" key="4">
    <source>
        <dbReference type="ARBA" id="ARBA00022553"/>
    </source>
</evidence>
<dbReference type="Gene3D" id="3.40.50.10810">
    <property type="entry name" value="Tandem AAA-ATPase domain"/>
    <property type="match status" value="1"/>
</dbReference>
<evidence type="ECO:0000259" key="18">
    <source>
        <dbReference type="PROSITE" id="PS51194"/>
    </source>
</evidence>
<reference evidence="19" key="1">
    <citation type="submission" date="2022-01" db="EMBL/GenBank/DDBJ databases">
        <authorList>
            <person name="King R."/>
        </authorList>
    </citation>
    <scope>NUCLEOTIDE SEQUENCE</scope>
</reference>
<evidence type="ECO:0000313" key="20">
    <source>
        <dbReference type="Proteomes" id="UP001153620"/>
    </source>
</evidence>
<dbReference type="InterPro" id="IPR000330">
    <property type="entry name" value="SNF2_N"/>
</dbReference>
<dbReference type="Pfam" id="PF00176">
    <property type="entry name" value="SNF2-rel_dom"/>
    <property type="match status" value="1"/>
</dbReference>
<keyword evidence="7" id="KW-0347">Helicase</keyword>
<dbReference type="PANTHER" id="PTHR45626:SF50">
    <property type="entry name" value="TRANSCRIPTION TERMINATION FACTOR 2"/>
    <property type="match status" value="1"/>
</dbReference>
<dbReference type="AlphaFoldDB" id="A0A9N9RT13"/>
<keyword evidence="9" id="KW-0805">Transcription regulation</keyword>
<dbReference type="GO" id="GO:0008094">
    <property type="term" value="F:ATP-dependent activity, acting on DNA"/>
    <property type="evidence" value="ECO:0007669"/>
    <property type="project" value="UniProtKB-ARBA"/>
</dbReference>
<evidence type="ECO:0000256" key="6">
    <source>
        <dbReference type="ARBA" id="ARBA00022801"/>
    </source>
</evidence>
<keyword evidence="3" id="KW-0806">Transcription termination</keyword>
<evidence type="ECO:0000256" key="16">
    <source>
        <dbReference type="SAM" id="MobiDB-lite"/>
    </source>
</evidence>
<evidence type="ECO:0000256" key="14">
    <source>
        <dbReference type="ARBA" id="ARBA00079067"/>
    </source>
</evidence>
<dbReference type="PANTHER" id="PTHR45626">
    <property type="entry name" value="TRANSCRIPTION TERMINATION FACTOR 2-RELATED"/>
    <property type="match status" value="1"/>
</dbReference>
<dbReference type="SMART" id="SM00490">
    <property type="entry name" value="HELICc"/>
    <property type="match status" value="1"/>
</dbReference>
<protein>
    <recommendedName>
        <fullName evidence="13">Transcription termination factor 2</fullName>
    </recommendedName>
    <alternativeName>
        <fullName evidence="15">RNA polymerase II termination factor</fullName>
    </alternativeName>
    <alternativeName>
        <fullName evidence="14">Transcription release factor 2</fullName>
    </alternativeName>
</protein>
<evidence type="ECO:0000259" key="17">
    <source>
        <dbReference type="PROSITE" id="PS51192"/>
    </source>
</evidence>
<dbReference type="InterPro" id="IPR049730">
    <property type="entry name" value="SNF2/RAD54-like_C"/>
</dbReference>
<accession>A0A9N9RT13</accession>
<dbReference type="InterPro" id="IPR038718">
    <property type="entry name" value="SNF2-like_sf"/>
</dbReference>